<evidence type="ECO:0000313" key="1">
    <source>
        <dbReference type="EMBL" id="GFD13607.1"/>
    </source>
</evidence>
<sequence>VAGGDETARDEDFDLRELSVLQQPSCFGDAQLQVITLRRGAQLFFEQALDLPARAPCVNRQLVHLQRFLKPLQQVLQRLFRLPAVQGNAAGEVMPSLASRR</sequence>
<protein>
    <submittedName>
        <fullName evidence="1">Uncharacterized protein</fullName>
    </submittedName>
</protein>
<feature type="non-terminal residue" evidence="1">
    <location>
        <position position="1"/>
    </location>
</feature>
<reference evidence="1" key="1">
    <citation type="journal article" date="2019" name="Sci. Rep.">
        <title>Draft genome of Tanacetum cinerariifolium, the natural source of mosquito coil.</title>
        <authorList>
            <person name="Yamashiro T."/>
            <person name="Shiraishi A."/>
            <person name="Satake H."/>
            <person name="Nakayama K."/>
        </authorList>
    </citation>
    <scope>NUCLEOTIDE SEQUENCE</scope>
</reference>
<dbReference type="AlphaFoldDB" id="A0A699TU66"/>
<gene>
    <name evidence="1" type="ORF">Tci_885576</name>
</gene>
<name>A0A699TU66_TANCI</name>
<accession>A0A699TU66</accession>
<dbReference type="EMBL" id="BKCJ011273702">
    <property type="protein sequence ID" value="GFD13607.1"/>
    <property type="molecule type" value="Genomic_DNA"/>
</dbReference>
<organism evidence="1">
    <name type="scientific">Tanacetum cinerariifolium</name>
    <name type="common">Dalmatian daisy</name>
    <name type="synonym">Chrysanthemum cinerariifolium</name>
    <dbReference type="NCBI Taxonomy" id="118510"/>
    <lineage>
        <taxon>Eukaryota</taxon>
        <taxon>Viridiplantae</taxon>
        <taxon>Streptophyta</taxon>
        <taxon>Embryophyta</taxon>
        <taxon>Tracheophyta</taxon>
        <taxon>Spermatophyta</taxon>
        <taxon>Magnoliopsida</taxon>
        <taxon>eudicotyledons</taxon>
        <taxon>Gunneridae</taxon>
        <taxon>Pentapetalae</taxon>
        <taxon>asterids</taxon>
        <taxon>campanulids</taxon>
        <taxon>Asterales</taxon>
        <taxon>Asteraceae</taxon>
        <taxon>Asteroideae</taxon>
        <taxon>Anthemideae</taxon>
        <taxon>Anthemidinae</taxon>
        <taxon>Tanacetum</taxon>
    </lineage>
</organism>
<proteinExistence type="predicted"/>
<comment type="caution">
    <text evidence="1">The sequence shown here is derived from an EMBL/GenBank/DDBJ whole genome shotgun (WGS) entry which is preliminary data.</text>
</comment>